<evidence type="ECO:0000313" key="1">
    <source>
        <dbReference type="EMBL" id="GMH26575.1"/>
    </source>
</evidence>
<accession>A0AAD3TBM8</accession>
<organism evidence="1 2">
    <name type="scientific">Nepenthes gracilis</name>
    <name type="common">Slender pitcher plant</name>
    <dbReference type="NCBI Taxonomy" id="150966"/>
    <lineage>
        <taxon>Eukaryota</taxon>
        <taxon>Viridiplantae</taxon>
        <taxon>Streptophyta</taxon>
        <taxon>Embryophyta</taxon>
        <taxon>Tracheophyta</taxon>
        <taxon>Spermatophyta</taxon>
        <taxon>Magnoliopsida</taxon>
        <taxon>eudicotyledons</taxon>
        <taxon>Gunneridae</taxon>
        <taxon>Pentapetalae</taxon>
        <taxon>Caryophyllales</taxon>
        <taxon>Nepenthaceae</taxon>
        <taxon>Nepenthes</taxon>
    </lineage>
</organism>
<protein>
    <submittedName>
        <fullName evidence="1">Uncharacterized protein</fullName>
    </submittedName>
</protein>
<dbReference type="Proteomes" id="UP001279734">
    <property type="component" value="Unassembled WGS sequence"/>
</dbReference>
<comment type="caution">
    <text evidence="1">The sequence shown here is derived from an EMBL/GenBank/DDBJ whole genome shotgun (WGS) entry which is preliminary data.</text>
</comment>
<proteinExistence type="predicted"/>
<name>A0AAD3TBM8_NEPGR</name>
<dbReference type="EMBL" id="BSYO01000031">
    <property type="protein sequence ID" value="GMH26575.1"/>
    <property type="molecule type" value="Genomic_DNA"/>
</dbReference>
<reference evidence="1" key="1">
    <citation type="submission" date="2023-05" db="EMBL/GenBank/DDBJ databases">
        <title>Nepenthes gracilis genome sequencing.</title>
        <authorList>
            <person name="Fukushima K."/>
        </authorList>
    </citation>
    <scope>NUCLEOTIDE SEQUENCE</scope>
    <source>
        <strain evidence="1">SING2019-196</strain>
    </source>
</reference>
<dbReference type="AlphaFoldDB" id="A0AAD3TBM8"/>
<evidence type="ECO:0000313" key="2">
    <source>
        <dbReference type="Proteomes" id="UP001279734"/>
    </source>
</evidence>
<gene>
    <name evidence="1" type="ORF">Nepgr_028418</name>
</gene>
<sequence length="86" mass="9955">MIGRKFGAGLAGRPLLRRTVRRNPSISLWSADGLPISLFYSSSLFPSHIDKVYFWLRFFSTGRHYSSRLNILCQARCSFHLLFFLV</sequence>
<keyword evidence="2" id="KW-1185">Reference proteome</keyword>